<dbReference type="EMBL" id="NKHU02000265">
    <property type="protein sequence ID" value="RHZ46028.1"/>
    <property type="molecule type" value="Genomic_DNA"/>
</dbReference>
<feature type="domain" description="GST C-terminal" evidence="4">
    <location>
        <begin position="531"/>
        <end position="662"/>
    </location>
</feature>
<dbReference type="AlphaFoldDB" id="A0A397G8T2"/>
<keyword evidence="6" id="KW-1185">Reference proteome</keyword>
<dbReference type="Pfam" id="PF13409">
    <property type="entry name" value="GST_N_2"/>
    <property type="match status" value="1"/>
</dbReference>
<dbReference type="VEuPathDB" id="FungiDB:CDV56_103246"/>
<dbReference type="InterPro" id="IPR001077">
    <property type="entry name" value="COMT_C"/>
</dbReference>
<dbReference type="InterPro" id="IPR012967">
    <property type="entry name" value="COMT_dimerisation"/>
</dbReference>
<comment type="caution">
    <text evidence="5">The sequence shown here is derived from an EMBL/GenBank/DDBJ whole genome shotgun (WGS) entry which is preliminary data.</text>
</comment>
<protein>
    <recommendedName>
        <fullName evidence="4">GST C-terminal domain-containing protein</fullName>
    </recommendedName>
</protein>
<keyword evidence="3" id="KW-0949">S-adenosyl-L-methionine</keyword>
<name>A0A397G8T2_ASPTH</name>
<evidence type="ECO:0000259" key="4">
    <source>
        <dbReference type="PROSITE" id="PS50405"/>
    </source>
</evidence>
<dbReference type="SUPFAM" id="SSF46785">
    <property type="entry name" value="Winged helix' DNA-binding domain"/>
    <property type="match status" value="1"/>
</dbReference>
<dbReference type="PANTHER" id="PTHR43712">
    <property type="entry name" value="PUTATIVE (AFU_ORTHOLOGUE AFUA_4G14580)-RELATED"/>
    <property type="match status" value="1"/>
</dbReference>
<accession>A0A397G8T2</accession>
<reference evidence="5" key="1">
    <citation type="submission" date="2018-08" db="EMBL/GenBank/DDBJ databases">
        <title>Draft genome sequence of azole-resistant Aspergillus thermomutatus (Neosartorya pseudofischeri) strain HMR AF 39, isolated from a human nasal aspirate.</title>
        <authorList>
            <person name="Parent-Michaud M."/>
            <person name="Dufresne P.J."/>
            <person name="Fournier E."/>
            <person name="Martineau C."/>
            <person name="Moreira S."/>
            <person name="Perkins V."/>
            <person name="De Repentigny L."/>
            <person name="Dufresne S.F."/>
        </authorList>
    </citation>
    <scope>NUCLEOTIDE SEQUENCE [LARGE SCALE GENOMIC DNA]</scope>
    <source>
        <strain evidence="5">HMR AF 39</strain>
    </source>
</reference>
<dbReference type="Proteomes" id="UP000215305">
    <property type="component" value="Unassembled WGS sequence"/>
</dbReference>
<evidence type="ECO:0000313" key="5">
    <source>
        <dbReference type="EMBL" id="RHZ46028.1"/>
    </source>
</evidence>
<dbReference type="Gene3D" id="3.40.50.150">
    <property type="entry name" value="Vaccinia Virus protein VP39"/>
    <property type="match status" value="1"/>
</dbReference>
<dbReference type="Pfam" id="PF08100">
    <property type="entry name" value="Dimerisation"/>
    <property type="match status" value="1"/>
</dbReference>
<dbReference type="Gene3D" id="1.10.10.10">
    <property type="entry name" value="Winged helix-like DNA-binding domain superfamily/Winged helix DNA-binding domain"/>
    <property type="match status" value="1"/>
</dbReference>
<dbReference type="InterPro" id="IPR004045">
    <property type="entry name" value="Glutathione_S-Trfase_N"/>
</dbReference>
<dbReference type="GO" id="GO:0046983">
    <property type="term" value="F:protein dimerization activity"/>
    <property type="evidence" value="ECO:0007669"/>
    <property type="project" value="InterPro"/>
</dbReference>
<dbReference type="InterPro" id="IPR004046">
    <property type="entry name" value="GST_C"/>
</dbReference>
<dbReference type="GeneID" id="38125220"/>
<proteinExistence type="predicted"/>
<dbReference type="InterPro" id="IPR036282">
    <property type="entry name" value="Glutathione-S-Trfase_C_sf"/>
</dbReference>
<sequence>MEATLSGLCSSLQEIAAQLSGPLHAELLASLHDHREGQLPDAKLGQLAACTIDLLHQVEQLLEPSSVVLADHFLGYLNTKCLCAAVELRIPDILAQGPRKVADLAELSGAREDRLRQVLRLLHNNGIFTYDPQTDEYRNSHTSDLLTTDHWTQWHNWVDLYGNEFYDMARGIPASVRRGATRTPAQIHFDTDQNMFDYFTARGWLPRLHRTLGGGATAQAPGILADYPWEEFSGKAFLDVGGGQGALVAMILRRHPSITGALLDTPKVIERARSLFHAVHGEYADVGDRVPEENLIPGDFLQSVPSFEFYTMKWCLHDWDDSKTAAVLTNIRTAIQESTDSRLVVMESILADGRSSRLSRYADLTMMVSADGQERTEAQWRSLAGRTGWEIRQIRLLRGAWPCAIEMRPGTPNPGHMMDTVQTRLEAPAVIQGDVVFDGRVILYVIKADETSYINYIKPLILARELHIPHLLSVIDTKDEWFYRIHPERMVPSLRDEDPTTKKEVIVFESTACLQYLADRFDHDGTWTGRNAMEKGAVLSWTAYQTAGLGPTAKYWLYFCRGYPDRQNPVQLPRTIEKLHANCLRQWDILEQRLSLPGQDYIALVDRPTLADISYFPFAMPWMFGFLGVNIQDWPHIQRWSERMLERPAVKAVLEMAPKIGH</sequence>
<dbReference type="InterPro" id="IPR036388">
    <property type="entry name" value="WH-like_DNA-bd_sf"/>
</dbReference>
<dbReference type="Gene3D" id="1.20.1050.130">
    <property type="match status" value="1"/>
</dbReference>
<evidence type="ECO:0000256" key="2">
    <source>
        <dbReference type="ARBA" id="ARBA00022679"/>
    </source>
</evidence>
<evidence type="ECO:0000256" key="3">
    <source>
        <dbReference type="ARBA" id="ARBA00022691"/>
    </source>
</evidence>
<dbReference type="GO" id="GO:0044550">
    <property type="term" value="P:secondary metabolite biosynthetic process"/>
    <property type="evidence" value="ECO:0007669"/>
    <property type="project" value="UniProtKB-ARBA"/>
</dbReference>
<dbReference type="OrthoDB" id="1606438at2759"/>
<evidence type="ECO:0000256" key="1">
    <source>
        <dbReference type="ARBA" id="ARBA00022603"/>
    </source>
</evidence>
<dbReference type="InterPro" id="IPR029063">
    <property type="entry name" value="SAM-dependent_MTases_sf"/>
</dbReference>
<dbReference type="SFLD" id="SFLDS00019">
    <property type="entry name" value="Glutathione_Transferase_(cytos"/>
    <property type="match status" value="1"/>
</dbReference>
<dbReference type="InterPro" id="IPR040079">
    <property type="entry name" value="Glutathione_S-Trfase"/>
</dbReference>
<dbReference type="Pfam" id="PF00891">
    <property type="entry name" value="Methyltransf_2"/>
    <property type="match status" value="1"/>
</dbReference>
<dbReference type="SUPFAM" id="SSF52833">
    <property type="entry name" value="Thioredoxin-like"/>
    <property type="match status" value="1"/>
</dbReference>
<dbReference type="SUPFAM" id="SSF53335">
    <property type="entry name" value="S-adenosyl-L-methionine-dependent methyltransferases"/>
    <property type="match status" value="1"/>
</dbReference>
<dbReference type="InterPro" id="IPR036390">
    <property type="entry name" value="WH_DNA-bd_sf"/>
</dbReference>
<dbReference type="GO" id="GO:0008171">
    <property type="term" value="F:O-methyltransferase activity"/>
    <property type="evidence" value="ECO:0007669"/>
    <property type="project" value="InterPro"/>
</dbReference>
<dbReference type="InterPro" id="IPR010987">
    <property type="entry name" value="Glutathione-S-Trfase_C-like"/>
</dbReference>
<dbReference type="InterPro" id="IPR016461">
    <property type="entry name" value="COMT-like"/>
</dbReference>
<dbReference type="Pfam" id="PF00043">
    <property type="entry name" value="GST_C"/>
    <property type="match status" value="1"/>
</dbReference>
<keyword evidence="2" id="KW-0808">Transferase</keyword>
<dbReference type="PROSITE" id="PS51683">
    <property type="entry name" value="SAM_OMT_II"/>
    <property type="match status" value="1"/>
</dbReference>
<gene>
    <name evidence="5" type="ORF">CDV56_103246</name>
</gene>
<dbReference type="PROSITE" id="PS50405">
    <property type="entry name" value="GST_CTER"/>
    <property type="match status" value="1"/>
</dbReference>
<dbReference type="GO" id="GO:0032259">
    <property type="term" value="P:methylation"/>
    <property type="evidence" value="ECO:0007669"/>
    <property type="project" value="UniProtKB-KW"/>
</dbReference>
<dbReference type="SUPFAM" id="SSF47616">
    <property type="entry name" value="GST C-terminal domain-like"/>
    <property type="match status" value="1"/>
</dbReference>
<evidence type="ECO:0000313" key="6">
    <source>
        <dbReference type="Proteomes" id="UP000215305"/>
    </source>
</evidence>
<keyword evidence="1" id="KW-0489">Methyltransferase</keyword>
<dbReference type="InterPro" id="IPR036249">
    <property type="entry name" value="Thioredoxin-like_sf"/>
</dbReference>
<dbReference type="PANTHER" id="PTHR43712:SF2">
    <property type="entry name" value="O-METHYLTRANSFERASE CICE"/>
    <property type="match status" value="1"/>
</dbReference>
<organism evidence="5 6">
    <name type="scientific">Aspergillus thermomutatus</name>
    <name type="common">Neosartorya pseudofischeri</name>
    <dbReference type="NCBI Taxonomy" id="41047"/>
    <lineage>
        <taxon>Eukaryota</taxon>
        <taxon>Fungi</taxon>
        <taxon>Dikarya</taxon>
        <taxon>Ascomycota</taxon>
        <taxon>Pezizomycotina</taxon>
        <taxon>Eurotiomycetes</taxon>
        <taxon>Eurotiomycetidae</taxon>
        <taxon>Eurotiales</taxon>
        <taxon>Aspergillaceae</taxon>
        <taxon>Aspergillus</taxon>
        <taxon>Aspergillus subgen. Fumigati</taxon>
    </lineage>
</organism>
<dbReference type="RefSeq" id="XP_026610971.1">
    <property type="nucleotide sequence ID" value="XM_026756865.1"/>
</dbReference>